<protein>
    <submittedName>
        <fullName evidence="1">Uncharacterized protein</fullName>
    </submittedName>
</protein>
<name>A0A7I7NL24_9MYCO</name>
<gene>
    <name evidence="1" type="ORF">MLAC_25980</name>
</gene>
<sequence>MPRDSSAWHDVYWASAGVHDVGTGTFYAGSSLPFKQPLPPGPVPIQTSYLPLPNLPSTSPAPMSLTKSPITLH</sequence>
<organism evidence="1 2">
    <name type="scientific">Mycobacterium lacus</name>
    <dbReference type="NCBI Taxonomy" id="169765"/>
    <lineage>
        <taxon>Bacteria</taxon>
        <taxon>Bacillati</taxon>
        <taxon>Actinomycetota</taxon>
        <taxon>Actinomycetes</taxon>
        <taxon>Mycobacteriales</taxon>
        <taxon>Mycobacteriaceae</taxon>
        <taxon>Mycobacterium</taxon>
    </lineage>
</organism>
<evidence type="ECO:0000313" key="2">
    <source>
        <dbReference type="Proteomes" id="UP000466396"/>
    </source>
</evidence>
<reference evidence="1 2" key="1">
    <citation type="journal article" date="2019" name="Emerg. Microbes Infect.">
        <title>Comprehensive subspecies identification of 175 nontuberculous mycobacteria species based on 7547 genomic profiles.</title>
        <authorList>
            <person name="Matsumoto Y."/>
            <person name="Kinjo T."/>
            <person name="Motooka D."/>
            <person name="Nabeya D."/>
            <person name="Jung N."/>
            <person name="Uechi K."/>
            <person name="Horii T."/>
            <person name="Iida T."/>
            <person name="Fujita J."/>
            <person name="Nakamura S."/>
        </authorList>
    </citation>
    <scope>NUCLEOTIDE SEQUENCE [LARGE SCALE GENOMIC DNA]</scope>
    <source>
        <strain evidence="1 2">JCM 15657</strain>
    </source>
</reference>
<dbReference type="AlphaFoldDB" id="A0A7I7NL24"/>
<proteinExistence type="predicted"/>
<evidence type="ECO:0000313" key="1">
    <source>
        <dbReference type="EMBL" id="BBX97304.1"/>
    </source>
</evidence>
<dbReference type="Proteomes" id="UP000466396">
    <property type="component" value="Chromosome"/>
</dbReference>
<accession>A0A7I7NL24</accession>
<dbReference type="KEGG" id="mlj:MLAC_25980"/>
<dbReference type="EMBL" id="AP022581">
    <property type="protein sequence ID" value="BBX97304.1"/>
    <property type="molecule type" value="Genomic_DNA"/>
</dbReference>
<keyword evidence="2" id="KW-1185">Reference proteome</keyword>